<proteinExistence type="predicted"/>
<dbReference type="Proteomes" id="UP000258016">
    <property type="component" value="Chromosome"/>
</dbReference>
<dbReference type="Pfam" id="PF11199">
    <property type="entry name" value="DUF2891"/>
    <property type="match status" value="1"/>
</dbReference>
<evidence type="ECO:0000313" key="3">
    <source>
        <dbReference type="Proteomes" id="UP000258016"/>
    </source>
</evidence>
<gene>
    <name evidence="2" type="ORF">B5J99_10220</name>
</gene>
<reference evidence="2 3" key="1">
    <citation type="submission" date="2017-03" db="EMBL/GenBank/DDBJ databases">
        <title>Complete genome sequence of Blastomonas fulva degrading microcsystin LR.</title>
        <authorList>
            <person name="Lee H.-g."/>
            <person name="Jin L."/>
            <person name="oh H.-M."/>
        </authorList>
    </citation>
    <scope>NUCLEOTIDE SEQUENCE [LARGE SCALE GENOMIC DNA]</scope>
    <source>
        <strain evidence="2 3">T2</strain>
    </source>
</reference>
<organism evidence="2 3">
    <name type="scientific">Blastomonas fulva</name>
    <dbReference type="NCBI Taxonomy" id="1550728"/>
    <lineage>
        <taxon>Bacteria</taxon>
        <taxon>Pseudomonadati</taxon>
        <taxon>Pseudomonadota</taxon>
        <taxon>Alphaproteobacteria</taxon>
        <taxon>Sphingomonadales</taxon>
        <taxon>Sphingomonadaceae</taxon>
        <taxon>Blastomonas</taxon>
    </lineage>
</organism>
<name>A0ABM6M7B7_9SPHN</name>
<dbReference type="RefSeq" id="WP_211337812.1">
    <property type="nucleotide sequence ID" value="NZ_CP020083.1"/>
</dbReference>
<accession>A0ABM6M7B7</accession>
<dbReference type="InterPro" id="IPR021365">
    <property type="entry name" value="DUF2891"/>
</dbReference>
<keyword evidence="1" id="KW-0732">Signal</keyword>
<feature type="chain" id="PRO_5047125707" description="DUF2891 domain-containing protein" evidence="1">
    <location>
        <begin position="25"/>
        <end position="376"/>
    </location>
</feature>
<dbReference type="PROSITE" id="PS51257">
    <property type="entry name" value="PROKAR_LIPOPROTEIN"/>
    <property type="match status" value="1"/>
</dbReference>
<evidence type="ECO:0000313" key="2">
    <source>
        <dbReference type="EMBL" id="ASR51788.1"/>
    </source>
</evidence>
<sequence>MKRSTGLALAAALLLAGCGPADKAANDTTSADIPEARPDAVNDRFARLALSCVHKEYPNKISHVMNTAEDAQTPAELTPAFYGCFDWHSSVHGHWLLVRILKTDPASPMKPAIIAALDRSFTDANIAAELAYLDGEGRKGFERPYGTAWLLQLVAELDESDDPRLKTWRETLRPLEERIVAETQEWLPKLAYPIRLGTHNQSAFAFGLMIDYARQTGNAAFEKALVDKSLEFHRSDVNCPLAYEPSGEDFLSPCLMEADLMRRVMPQADYAAWLGTFLPQIPVDGSGDWLTPGEVRDPTDGKLVHLDGVNLSRAWAMEGVASALPEGDARVPALLAASKAHATSGLAAVSADNYEGSHWLGSFATYLTTRRGIGGS</sequence>
<dbReference type="GeneID" id="303485943"/>
<keyword evidence="3" id="KW-1185">Reference proteome</keyword>
<evidence type="ECO:0000256" key="1">
    <source>
        <dbReference type="SAM" id="SignalP"/>
    </source>
</evidence>
<protein>
    <recommendedName>
        <fullName evidence="4">DUF2891 domain-containing protein</fullName>
    </recommendedName>
</protein>
<feature type="signal peptide" evidence="1">
    <location>
        <begin position="1"/>
        <end position="24"/>
    </location>
</feature>
<dbReference type="EMBL" id="CP020083">
    <property type="protein sequence ID" value="ASR51788.1"/>
    <property type="molecule type" value="Genomic_DNA"/>
</dbReference>
<evidence type="ECO:0008006" key="4">
    <source>
        <dbReference type="Google" id="ProtNLM"/>
    </source>
</evidence>